<keyword evidence="4 18" id="KW-0121">Carboxypeptidase</keyword>
<feature type="transmembrane region" description="Helical" evidence="16">
    <location>
        <begin position="497"/>
        <end position="520"/>
    </location>
</feature>
<keyword evidence="6" id="KW-0053">Apoptosis</keyword>
<dbReference type="Pfam" id="PF00450">
    <property type="entry name" value="Peptidase_S10"/>
    <property type="match status" value="1"/>
</dbReference>
<keyword evidence="9" id="KW-0333">Golgi apparatus</keyword>
<feature type="chain" id="PRO_5010358991" description="Pheromone-processing carboxypeptidase KEX1" evidence="17">
    <location>
        <begin position="26"/>
        <end position="597"/>
    </location>
</feature>
<proteinExistence type="inferred from homology"/>
<keyword evidence="5 16" id="KW-0812">Transmembrane</keyword>
<keyword evidence="8 16" id="KW-1133">Transmembrane helix</keyword>
<dbReference type="GO" id="GO:0006508">
    <property type="term" value="P:proteolysis"/>
    <property type="evidence" value="ECO:0007669"/>
    <property type="project" value="InterPro"/>
</dbReference>
<evidence type="ECO:0000256" key="3">
    <source>
        <dbReference type="ARBA" id="ARBA00009431"/>
    </source>
</evidence>
<comment type="similarity">
    <text evidence="3">Belongs to the peptidase S10 family.</text>
</comment>
<dbReference type="GO" id="GO:0006915">
    <property type="term" value="P:apoptotic process"/>
    <property type="evidence" value="ECO:0007669"/>
    <property type="project" value="UniProtKB-KW"/>
</dbReference>
<keyword evidence="10 16" id="KW-0472">Membrane</keyword>
<comment type="caution">
    <text evidence="18">The sequence shown here is derived from an EMBL/GenBank/DDBJ whole genome shotgun (WGS) entry which is preliminary data.</text>
</comment>
<dbReference type="GO" id="GO:0005794">
    <property type="term" value="C:Golgi apparatus"/>
    <property type="evidence" value="ECO:0007669"/>
    <property type="project" value="UniProtKB-SubCell"/>
</dbReference>
<evidence type="ECO:0000256" key="5">
    <source>
        <dbReference type="ARBA" id="ARBA00022692"/>
    </source>
</evidence>
<dbReference type="PRINTS" id="PR00724">
    <property type="entry name" value="CRBOXYPTASEC"/>
</dbReference>
<dbReference type="InterPro" id="IPR001563">
    <property type="entry name" value="Peptidase_S10"/>
</dbReference>
<dbReference type="PANTHER" id="PTHR11802">
    <property type="entry name" value="SERINE PROTEASE FAMILY S10 SERINE CARBOXYPEPTIDASE"/>
    <property type="match status" value="1"/>
</dbReference>
<feature type="signal peptide" evidence="17">
    <location>
        <begin position="1"/>
        <end position="25"/>
    </location>
</feature>
<reference evidence="19" key="1">
    <citation type="submission" date="2017-01" db="EMBL/GenBank/DDBJ databases">
        <authorList>
            <person name="Wang Y."/>
            <person name="White M."/>
            <person name="Kvist S."/>
            <person name="Moncalvo J.-M."/>
        </authorList>
    </citation>
    <scope>NUCLEOTIDE SEQUENCE [LARGE SCALE GENOMIC DNA]</scope>
    <source>
        <strain evidence="19">COL-18-3</strain>
    </source>
</reference>
<evidence type="ECO:0000313" key="18">
    <source>
        <dbReference type="EMBL" id="OMH85193.1"/>
    </source>
</evidence>
<evidence type="ECO:0000313" key="19">
    <source>
        <dbReference type="Proteomes" id="UP000188320"/>
    </source>
</evidence>
<accession>A0A1R1PWB0</accession>
<evidence type="ECO:0000256" key="7">
    <source>
        <dbReference type="ARBA" id="ARBA00022729"/>
    </source>
</evidence>
<keyword evidence="4 18" id="KW-0645">Protease</keyword>
<evidence type="ECO:0000256" key="11">
    <source>
        <dbReference type="ARBA" id="ARBA00023180"/>
    </source>
</evidence>
<evidence type="ECO:0000256" key="14">
    <source>
        <dbReference type="ARBA" id="ARBA00040628"/>
    </source>
</evidence>
<dbReference type="PANTHER" id="PTHR11802:SF190">
    <property type="entry name" value="PHEROMONE-PROCESSING CARBOXYPEPTIDASE KEX1"/>
    <property type="match status" value="1"/>
</dbReference>
<dbReference type="GO" id="GO:0004185">
    <property type="term" value="F:serine-type carboxypeptidase activity"/>
    <property type="evidence" value="ECO:0007669"/>
    <property type="project" value="UniProtKB-EC"/>
</dbReference>
<dbReference type="EMBL" id="LSSK01000104">
    <property type="protein sequence ID" value="OMH85193.1"/>
    <property type="molecule type" value="Genomic_DNA"/>
</dbReference>
<protein>
    <recommendedName>
        <fullName evidence="14">Pheromone-processing carboxypeptidase KEX1</fullName>
        <ecNumber evidence="12">3.4.16.6</ecNumber>
    </recommendedName>
    <alternativeName>
        <fullName evidence="15">Carboxypeptidase D</fullName>
    </alternativeName>
    <alternativeName>
        <fullName evidence="13">Pheromone-processing carboxypeptidase kex1</fullName>
    </alternativeName>
</protein>
<dbReference type="EC" id="3.4.16.6" evidence="12"/>
<keyword evidence="11" id="KW-0325">Glycoprotein</keyword>
<dbReference type="SUPFAM" id="SSF53474">
    <property type="entry name" value="alpha/beta-Hydrolases"/>
    <property type="match status" value="1"/>
</dbReference>
<dbReference type="AlphaFoldDB" id="A0A1R1PWB0"/>
<evidence type="ECO:0000256" key="6">
    <source>
        <dbReference type="ARBA" id="ARBA00022703"/>
    </source>
</evidence>
<evidence type="ECO:0000256" key="4">
    <source>
        <dbReference type="ARBA" id="ARBA00022645"/>
    </source>
</evidence>
<dbReference type="Proteomes" id="UP000188320">
    <property type="component" value="Unassembled WGS sequence"/>
</dbReference>
<evidence type="ECO:0000256" key="13">
    <source>
        <dbReference type="ARBA" id="ARBA00040403"/>
    </source>
</evidence>
<evidence type="ECO:0000256" key="16">
    <source>
        <dbReference type="SAM" id="Phobius"/>
    </source>
</evidence>
<evidence type="ECO:0000256" key="9">
    <source>
        <dbReference type="ARBA" id="ARBA00023034"/>
    </source>
</evidence>
<name>A0A1R1PWB0_ZANCU</name>
<comment type="catalytic activity">
    <reaction evidence="1">
        <text>Preferential release of a C-terminal arginine or lysine residue.</text>
        <dbReference type="EC" id="3.4.16.6"/>
    </reaction>
</comment>
<comment type="subcellular location">
    <subcellularLocation>
        <location evidence="2">Golgi apparatus</location>
        <location evidence="2">trans-Golgi network membrane</location>
        <topology evidence="2">Single-pass type I membrane protein</topology>
    </subcellularLocation>
</comment>
<dbReference type="Gene3D" id="3.40.50.1820">
    <property type="entry name" value="alpha/beta hydrolase"/>
    <property type="match status" value="1"/>
</dbReference>
<evidence type="ECO:0000256" key="1">
    <source>
        <dbReference type="ARBA" id="ARBA00001003"/>
    </source>
</evidence>
<organism evidence="18 19">
    <name type="scientific">Zancudomyces culisetae</name>
    <name type="common">Gut fungus</name>
    <name type="synonym">Smittium culisetae</name>
    <dbReference type="NCBI Taxonomy" id="1213189"/>
    <lineage>
        <taxon>Eukaryota</taxon>
        <taxon>Fungi</taxon>
        <taxon>Fungi incertae sedis</taxon>
        <taxon>Zoopagomycota</taxon>
        <taxon>Kickxellomycotina</taxon>
        <taxon>Harpellomycetes</taxon>
        <taxon>Harpellales</taxon>
        <taxon>Legeriomycetaceae</taxon>
        <taxon>Zancudomyces</taxon>
    </lineage>
</organism>
<evidence type="ECO:0000256" key="17">
    <source>
        <dbReference type="SAM" id="SignalP"/>
    </source>
</evidence>
<evidence type="ECO:0000256" key="2">
    <source>
        <dbReference type="ARBA" id="ARBA00004393"/>
    </source>
</evidence>
<keyword evidence="7 17" id="KW-0732">Signal</keyword>
<evidence type="ECO:0000256" key="8">
    <source>
        <dbReference type="ARBA" id="ARBA00022989"/>
    </source>
</evidence>
<evidence type="ECO:0000256" key="15">
    <source>
        <dbReference type="ARBA" id="ARBA00042717"/>
    </source>
</evidence>
<evidence type="ECO:0000256" key="10">
    <source>
        <dbReference type="ARBA" id="ARBA00023136"/>
    </source>
</evidence>
<keyword evidence="4 18" id="KW-0378">Hydrolase</keyword>
<gene>
    <name evidence="18" type="ORF">AX774_g1254</name>
</gene>
<dbReference type="OrthoDB" id="443318at2759"/>
<keyword evidence="19" id="KW-1185">Reference proteome</keyword>
<dbReference type="InterPro" id="IPR029058">
    <property type="entry name" value="AB_hydrolase_fold"/>
</dbReference>
<sequence length="597" mass="67082">MNRLKSIVTILFYFLLGLDFQLVKGTTQPTRRDDSTNELIEKYKVSALPRIADQRLLEIESYAGKLGEEGESNNLFFWLARNTTNTKNKDKLVVWLNGGPGCTSLDGLFLENGPFEFDLMGNLVKREHSFTDQVDVLYIDQPIGTGYSRGGAGGKVDYARTYEEANTNLLRFLREFFRVFAEYKGREVVFSGESMAGTYLLYLARSLKETQEINVKGIMIGNGWMDSKRTYESYHTFIQQKDLVVKESLMEIQRLTNDCTKQYGSSKGPVTSDICESILNVLQYDNKVGEKKCYNVYDVRLISQKPECGMDWPPAINRMYKYVKDPQVQTALNLNTSDHVDWSECNNGVSEALSKDQTSNSAIGLIPEVLEAYPVLLFAGDQDLICNVLAHEWTIGNLTWNGDTGFSLPDSKPTMDSSTFSLKDYPLWLAGPEKNPIGTYHSERNLTYSIIYNASHMVGVDKPLEMLLLLSKFASLDSSNIAKYITSPRTIPTKTSVVSNGIILFLSFAILLAIILAIFYSSFSKLPFWKASSYTTLEDHAGSSDGRGEHEALELNVINPELYDNADFIYSHFVDPDSAHRLSDGTASSPSLDQYTE</sequence>
<evidence type="ECO:0000256" key="12">
    <source>
        <dbReference type="ARBA" id="ARBA00038895"/>
    </source>
</evidence>